<dbReference type="EC" id="6.4.1.1" evidence="11"/>
<evidence type="ECO:0000259" key="16">
    <source>
        <dbReference type="PROSITE" id="PS50968"/>
    </source>
</evidence>
<feature type="binding site" evidence="13">
    <location>
        <position position="124"/>
    </location>
    <ligand>
        <name>ATP</name>
        <dbReference type="ChEBI" id="CHEBI:30616"/>
    </ligand>
</feature>
<dbReference type="PROSITE" id="PS00188">
    <property type="entry name" value="BIOTIN"/>
    <property type="match status" value="1"/>
</dbReference>
<feature type="binding site" evidence="13">
    <location>
        <position position="875"/>
    </location>
    <ligand>
        <name>substrate</name>
    </ligand>
</feature>
<dbReference type="Pfam" id="PF00364">
    <property type="entry name" value="Biotin_lipoyl"/>
    <property type="match status" value="1"/>
</dbReference>
<sequence length="1143" mass="124590">MVDSALPSFKKILVANRGEIAVRAFRAAYETGAKTVAIYPREDRNSFHRAFADEAVRIGVEGQPVKAYLNIDEVIRAAKKSGADAIYPGYGFLSERAELARACDAEGITFIGPSADTLDLTGDKAAAVEAATAAGLPTLHDSVASTDVDELFAASKDFEYPMFAKALAGGGGRGMRFIENEKEFKERVAEASREAEAAFGDGRVYLETAVIKPQHIEVQILADGEGNVMHLFERDCSVQRRHQKVVEIAPAPFLDPELRDRICQDAVNFCKHINYKGAGTVEFLVDERGNHVFIEMNPRVQVEHTVTEEVTGIDIVKSQMQIAAGATLEDLDLRQEDVKLNGFALQCRITTEDPNNGFRPDTGTLTAYRSPGGAGVRLDGATSVGAEISPNFDSLLVKMTCRGKDFQQAVQRTRRALKEFNIAGVATNIGFLRALLREPDFVSKRIDTSFINSHPDLLKAPPASNEQDRILEYLADITVNKPNGKRPTDIRPFDKLPKIDRQNVDLPRGSRDELLELGPKGFAEKIRSQDALAVTDTTFRDAHQSLLATRVRGTALVTAAEHVARLTPELYSVEAWGGATYDVAMRFLFEDPWQRLDLLREAMPNVNIQMLLRGRNTVGYTPYPDSVCRAFVQEAAKSGVDVFRIFDALNDVSQMRPAIEAVLETNTTVAEVAMAYSGNLSDPNEKLYTLDYYLNLAEEIVKSGAHVLAIKDMAGLLRPDAAATLVTELRKNFDLPVHVHTHDTAGGQLATYYAAALAGADAVDGASAPLAGTTSQPSLSAIVGAFANTPRDTQIELEAISNMEPYWEAVRQLYAPFENGIPGPTGRVYKHEIPGGQLSNLRAQASALGLADRFEVIEDNYAAVNEMLGRPTKVTPSSKVVGDLALHLVGAGVAPADFEENPTKYDIPDSVIAFLRGELGTPPGGWPPLRDKILSGRNGELQLSDVPAEEAAHLESDDSAERRPALNRLLFPKQWDEFNEFRRHYGNTEALNDADFFYGLNEGEERIIHLFPEGSNDRADLKQMVVRLDAVGEPDEKGLRSVILNVNGQIRPLKVRDNSVESVTSTVEKADTKNDGHVAAPFSGVVNPTVQVGDEVKTGDQVAVIEAMKMEASISATKDGKIERVAIAQATKVEGGDLIAVIS</sequence>
<keyword evidence="9" id="KW-0511">Multifunctional enzyme</keyword>
<dbReference type="InterPro" id="IPR055268">
    <property type="entry name" value="PCB-like"/>
</dbReference>
<evidence type="ECO:0000256" key="14">
    <source>
        <dbReference type="PIRSR" id="PIRSR001594-3"/>
    </source>
</evidence>
<dbReference type="InterPro" id="IPR005481">
    <property type="entry name" value="BC-like_N"/>
</dbReference>
<gene>
    <name evidence="20" type="ORF">AYJ05_00880</name>
</gene>
<dbReference type="OrthoDB" id="9760256at2"/>
<dbReference type="SUPFAM" id="SSF56059">
    <property type="entry name" value="Glutathione synthetase ATP-binding domain-like"/>
    <property type="match status" value="1"/>
</dbReference>
<evidence type="ECO:0000256" key="3">
    <source>
        <dbReference type="ARBA" id="ARBA00022432"/>
    </source>
</evidence>
<keyword evidence="7 11" id="KW-0067">ATP-binding</keyword>
<dbReference type="PROSITE" id="PS50991">
    <property type="entry name" value="PYR_CT"/>
    <property type="match status" value="1"/>
</dbReference>
<dbReference type="GO" id="GO:0004736">
    <property type="term" value="F:pyruvate carboxylase activity"/>
    <property type="evidence" value="ECO:0007669"/>
    <property type="project" value="UniProtKB-EC"/>
</dbReference>
<dbReference type="RefSeq" id="WP_066840329.1">
    <property type="nucleotide sequence ID" value="NZ_CP132192.1"/>
</dbReference>
<dbReference type="SUPFAM" id="SSF51230">
    <property type="entry name" value="Single hybrid motif"/>
    <property type="match status" value="1"/>
</dbReference>
<dbReference type="Pfam" id="PF02786">
    <property type="entry name" value="CPSase_L_D2"/>
    <property type="match status" value="1"/>
</dbReference>
<dbReference type="PROSITE" id="PS50979">
    <property type="entry name" value="BC"/>
    <property type="match status" value="1"/>
</dbReference>
<dbReference type="FunFam" id="2.40.50.100:FF:000003">
    <property type="entry name" value="Acetyl-CoA carboxylase biotin carboxyl carrier protein"/>
    <property type="match status" value="1"/>
</dbReference>
<evidence type="ECO:0000259" key="18">
    <source>
        <dbReference type="PROSITE" id="PS50979"/>
    </source>
</evidence>
<evidence type="ECO:0000256" key="9">
    <source>
        <dbReference type="ARBA" id="ARBA00023268"/>
    </source>
</evidence>
<organism evidence="20 21">
    <name type="scientific">Corynebacterium stationis</name>
    <dbReference type="NCBI Taxonomy" id="1705"/>
    <lineage>
        <taxon>Bacteria</taxon>
        <taxon>Bacillati</taxon>
        <taxon>Actinomycetota</taxon>
        <taxon>Actinomycetes</taxon>
        <taxon>Mycobacteriales</taxon>
        <taxon>Corynebacteriaceae</taxon>
        <taxon>Corynebacterium</taxon>
    </lineage>
</organism>
<dbReference type="FunFam" id="3.20.20.70:FF:000120">
    <property type="entry name" value="Pyruvate carboxylase"/>
    <property type="match status" value="1"/>
</dbReference>
<dbReference type="PANTHER" id="PTHR43778">
    <property type="entry name" value="PYRUVATE CARBOXYLASE"/>
    <property type="match status" value="1"/>
</dbReference>
<protein>
    <recommendedName>
        <fullName evidence="11">Pyruvate carboxylase</fullName>
        <ecNumber evidence="11">6.4.1.1</ecNumber>
    </recommendedName>
</protein>
<keyword evidence="3" id="KW-0312">Gluconeogenesis</keyword>
<dbReference type="STRING" id="1705.CA21670_02375"/>
<dbReference type="InterPro" id="IPR005930">
    <property type="entry name" value="Pyruv_COase"/>
</dbReference>
<evidence type="ECO:0000256" key="12">
    <source>
        <dbReference type="PIRSR" id="PIRSR001594-1"/>
    </source>
</evidence>
<evidence type="ECO:0000259" key="19">
    <source>
        <dbReference type="PROSITE" id="PS50991"/>
    </source>
</evidence>
<dbReference type="PROSITE" id="PS50975">
    <property type="entry name" value="ATP_GRASP"/>
    <property type="match status" value="1"/>
</dbReference>
<dbReference type="AlphaFoldDB" id="A0A177IBP4"/>
<dbReference type="InterPro" id="IPR001882">
    <property type="entry name" value="Biotin_BS"/>
</dbReference>
<comment type="pathway">
    <text evidence="2">Carbohydrate biosynthesis; gluconeogenesis.</text>
</comment>
<dbReference type="Gene3D" id="3.30.470.20">
    <property type="entry name" value="ATP-grasp fold, B domain"/>
    <property type="match status" value="1"/>
</dbReference>
<dbReference type="NCBIfam" id="TIGR01235">
    <property type="entry name" value="pyruv_carbox"/>
    <property type="match status" value="1"/>
</dbReference>
<dbReference type="Pfam" id="PF00289">
    <property type="entry name" value="Biotin_carb_N"/>
    <property type="match status" value="1"/>
</dbReference>
<evidence type="ECO:0000256" key="15">
    <source>
        <dbReference type="PIRSR" id="PIRSR001594-4"/>
    </source>
</evidence>
<dbReference type="EMBL" id="LSTQ01000024">
    <property type="protein sequence ID" value="OAH26036.1"/>
    <property type="molecule type" value="Genomic_DNA"/>
</dbReference>
<feature type="binding site" description="via carbamate group" evidence="14">
    <location>
        <position position="711"/>
    </location>
    <ligand>
        <name>Mn(2+)</name>
        <dbReference type="ChEBI" id="CHEBI:29035"/>
    </ligand>
</feature>
<dbReference type="GO" id="GO:0005524">
    <property type="term" value="F:ATP binding"/>
    <property type="evidence" value="ECO:0007669"/>
    <property type="project" value="UniProtKB-UniRule"/>
</dbReference>
<evidence type="ECO:0000256" key="7">
    <source>
        <dbReference type="ARBA" id="ARBA00022840"/>
    </source>
</evidence>
<feature type="domain" description="ATP-grasp" evidence="17">
    <location>
        <begin position="128"/>
        <end position="324"/>
    </location>
</feature>
<dbReference type="SUPFAM" id="SSF51246">
    <property type="entry name" value="Rudiment single hybrid motif"/>
    <property type="match status" value="1"/>
</dbReference>
<dbReference type="GO" id="GO:0046872">
    <property type="term" value="F:metal ion binding"/>
    <property type="evidence" value="ECO:0007669"/>
    <property type="project" value="UniProtKB-KW"/>
</dbReference>
<feature type="binding site" evidence="14">
    <location>
        <position position="541"/>
    </location>
    <ligand>
        <name>Mn(2+)</name>
        <dbReference type="ChEBI" id="CHEBI:29035"/>
    </ligand>
</feature>
<dbReference type="FunFam" id="3.40.50.20:FF:000010">
    <property type="entry name" value="Propionyl-CoA carboxylase subunit alpha"/>
    <property type="match status" value="1"/>
</dbReference>
<dbReference type="PROSITE" id="PS50968">
    <property type="entry name" value="BIOTINYL_LIPOYL"/>
    <property type="match status" value="1"/>
</dbReference>
<reference evidence="21" key="1">
    <citation type="submission" date="2016-02" db="EMBL/GenBank/DDBJ databases">
        <authorList>
            <person name="Kaur G."/>
            <person name="Nair G.R."/>
            <person name="Mayilraj S."/>
        </authorList>
    </citation>
    <scope>NUCLEOTIDE SEQUENCE [LARGE SCALE GENOMIC DNA]</scope>
    <source>
        <strain evidence="21">GA-15</strain>
    </source>
</reference>
<dbReference type="SUPFAM" id="SSF52440">
    <property type="entry name" value="PreATP-grasp domain"/>
    <property type="match status" value="1"/>
</dbReference>
<feature type="modified residue" description="N6-biotinyllysine" evidence="15">
    <location>
        <position position="1109"/>
    </location>
</feature>
<comment type="caution">
    <text evidence="20">The sequence shown here is derived from an EMBL/GenBank/DDBJ whole genome shotgun (WGS) entry which is preliminary data.</text>
</comment>
<dbReference type="GO" id="GO:0006094">
    <property type="term" value="P:gluconeogenesis"/>
    <property type="evidence" value="ECO:0007669"/>
    <property type="project" value="UniProtKB-UniPathway"/>
</dbReference>
<dbReference type="InterPro" id="IPR005479">
    <property type="entry name" value="CPAse_ATP-bd"/>
</dbReference>
<dbReference type="Gene3D" id="3.10.600.10">
    <property type="entry name" value="pyruvate carboxylase f1077a mutant domain"/>
    <property type="match status" value="1"/>
</dbReference>
<feature type="active site" evidence="12">
    <location>
        <position position="299"/>
    </location>
</feature>
<keyword evidence="8 11" id="KW-0092">Biotin</keyword>
<feature type="domain" description="Lipoyl-binding" evidence="16">
    <location>
        <begin position="1060"/>
        <end position="1143"/>
    </location>
</feature>
<comment type="catalytic activity">
    <reaction evidence="10">
        <text>N(6)-biotinyl-L-lysyl-[protein] + hydrogencarbonate + ATP = N(6)-carboxybiotinyl-L-lysyl-[protein] + ADP + phosphate + H(+)</text>
        <dbReference type="Rhea" id="RHEA:13501"/>
        <dbReference type="Rhea" id="RHEA-COMP:10505"/>
        <dbReference type="Rhea" id="RHEA-COMP:10506"/>
        <dbReference type="ChEBI" id="CHEBI:15378"/>
        <dbReference type="ChEBI" id="CHEBI:17544"/>
        <dbReference type="ChEBI" id="CHEBI:30616"/>
        <dbReference type="ChEBI" id="CHEBI:43474"/>
        <dbReference type="ChEBI" id="CHEBI:83144"/>
        <dbReference type="ChEBI" id="CHEBI:83145"/>
        <dbReference type="ChEBI" id="CHEBI:456216"/>
        <dbReference type="EC" id="6.3.4.14"/>
    </reaction>
    <physiologicalReaction direction="left-to-right" evidence="10">
        <dbReference type="Rhea" id="RHEA:13502"/>
    </physiologicalReaction>
</comment>
<dbReference type="Gene3D" id="3.20.20.70">
    <property type="entry name" value="Aldolase class I"/>
    <property type="match status" value="1"/>
</dbReference>
<dbReference type="InterPro" id="IPR011054">
    <property type="entry name" value="Rudment_hybrid_motif"/>
</dbReference>
<keyword evidence="4 11" id="KW-0436">Ligase</keyword>
<accession>A0A177IBP4</accession>
<dbReference type="NCBIfam" id="NF009554">
    <property type="entry name" value="PRK12999.1"/>
    <property type="match status" value="1"/>
</dbReference>
<dbReference type="Pfam" id="PF02785">
    <property type="entry name" value="Biotin_carb_C"/>
    <property type="match status" value="1"/>
</dbReference>
<dbReference type="Pfam" id="PF02436">
    <property type="entry name" value="PYC_OADA"/>
    <property type="match status" value="1"/>
</dbReference>
<dbReference type="PIRSF" id="PIRSF001594">
    <property type="entry name" value="Pyruv_carbox"/>
    <property type="match status" value="1"/>
</dbReference>
<comment type="function">
    <text evidence="11">Catalyzes a 2-step reaction, involving the ATP-dependent carboxylation of the covalently attached biotin in the first step and the transfer of the carboxyl group to pyruvate in the second.</text>
</comment>
<evidence type="ECO:0000256" key="11">
    <source>
        <dbReference type="PIRNR" id="PIRNR001594"/>
    </source>
</evidence>
<feature type="binding site" evidence="13">
    <location>
        <position position="242"/>
    </location>
    <ligand>
        <name>ATP</name>
        <dbReference type="ChEBI" id="CHEBI:30616"/>
    </ligand>
</feature>
<dbReference type="InterPro" id="IPR011053">
    <property type="entry name" value="Single_hybrid_motif"/>
</dbReference>
<dbReference type="CDD" id="cd06850">
    <property type="entry name" value="biotinyl_domain"/>
    <property type="match status" value="1"/>
</dbReference>
<dbReference type="InterPro" id="IPR016185">
    <property type="entry name" value="PreATP-grasp_dom_sf"/>
</dbReference>
<dbReference type="SMART" id="SM00878">
    <property type="entry name" value="Biotin_carb_C"/>
    <property type="match status" value="1"/>
</dbReference>
<evidence type="ECO:0000256" key="13">
    <source>
        <dbReference type="PIRSR" id="PIRSR001594-2"/>
    </source>
</evidence>
<feature type="modified residue" description="N6-carboxylysine" evidence="15">
    <location>
        <position position="711"/>
    </location>
</feature>
<dbReference type="PANTHER" id="PTHR43778:SF2">
    <property type="entry name" value="PYRUVATE CARBOXYLASE, MITOCHONDRIAL"/>
    <property type="match status" value="1"/>
</dbReference>
<dbReference type="Proteomes" id="UP000076947">
    <property type="component" value="Unassembled WGS sequence"/>
</dbReference>
<proteinExistence type="predicted"/>
<dbReference type="GO" id="GO:0005737">
    <property type="term" value="C:cytoplasm"/>
    <property type="evidence" value="ECO:0007669"/>
    <property type="project" value="TreeGrafter"/>
</dbReference>
<dbReference type="Gene3D" id="2.40.50.100">
    <property type="match status" value="1"/>
</dbReference>
<comment type="catalytic activity">
    <reaction evidence="11">
        <text>hydrogencarbonate + pyruvate + ATP = oxaloacetate + ADP + phosphate + H(+)</text>
        <dbReference type="Rhea" id="RHEA:20844"/>
        <dbReference type="ChEBI" id="CHEBI:15361"/>
        <dbReference type="ChEBI" id="CHEBI:15378"/>
        <dbReference type="ChEBI" id="CHEBI:16452"/>
        <dbReference type="ChEBI" id="CHEBI:17544"/>
        <dbReference type="ChEBI" id="CHEBI:30616"/>
        <dbReference type="ChEBI" id="CHEBI:43474"/>
        <dbReference type="ChEBI" id="CHEBI:456216"/>
        <dbReference type="EC" id="6.4.1.1"/>
    </reaction>
</comment>
<dbReference type="InterPro" id="IPR013785">
    <property type="entry name" value="Aldolase_TIM"/>
</dbReference>
<evidence type="ECO:0000313" key="21">
    <source>
        <dbReference type="Proteomes" id="UP000076947"/>
    </source>
</evidence>
<evidence type="ECO:0000256" key="5">
    <source>
        <dbReference type="ARBA" id="ARBA00022723"/>
    </source>
</evidence>
<feature type="binding site" evidence="13">
    <location>
        <position position="207"/>
    </location>
    <ligand>
        <name>ATP</name>
        <dbReference type="ChEBI" id="CHEBI:30616"/>
    </ligand>
</feature>
<keyword evidence="21" id="KW-1185">Reference proteome</keyword>
<evidence type="ECO:0000256" key="1">
    <source>
        <dbReference type="ARBA" id="ARBA00001953"/>
    </source>
</evidence>
<dbReference type="NCBIfam" id="NF006761">
    <property type="entry name" value="PRK09282.1"/>
    <property type="match status" value="1"/>
</dbReference>
<feature type="binding site" evidence="14">
    <location>
        <position position="742"/>
    </location>
    <ligand>
        <name>Mn(2+)</name>
        <dbReference type="ChEBI" id="CHEBI:29035"/>
    </ligand>
</feature>
<keyword evidence="5 14" id="KW-0479">Metal-binding</keyword>
<dbReference type="InterPro" id="IPR003379">
    <property type="entry name" value="Carboxylase_cons_dom"/>
</dbReference>
<feature type="domain" description="Pyruvate carboxyltransferase" evidence="19">
    <location>
        <begin position="532"/>
        <end position="801"/>
    </location>
</feature>
<evidence type="ECO:0000256" key="6">
    <source>
        <dbReference type="ARBA" id="ARBA00022741"/>
    </source>
</evidence>
<feature type="binding site" evidence="14">
    <location>
        <position position="740"/>
    </location>
    <ligand>
        <name>Mn(2+)</name>
        <dbReference type="ChEBI" id="CHEBI:29035"/>
    </ligand>
</feature>
<evidence type="ECO:0000256" key="8">
    <source>
        <dbReference type="ARBA" id="ARBA00023267"/>
    </source>
</evidence>
<feature type="domain" description="Biotin carboxylation" evidence="18">
    <location>
        <begin position="8"/>
        <end position="456"/>
    </location>
</feature>
<keyword evidence="6 11" id="KW-0547">Nucleotide-binding</keyword>
<evidence type="ECO:0000259" key="17">
    <source>
        <dbReference type="PROSITE" id="PS50975"/>
    </source>
</evidence>
<keyword evidence="20" id="KW-0670">Pyruvate</keyword>
<dbReference type="SUPFAM" id="SSF89000">
    <property type="entry name" value="post-HMGL domain-like"/>
    <property type="match status" value="1"/>
</dbReference>
<dbReference type="GO" id="GO:0004075">
    <property type="term" value="F:biotin carboxylase activity"/>
    <property type="evidence" value="ECO:0007669"/>
    <property type="project" value="UniProtKB-EC"/>
</dbReference>
<name>A0A177IBP4_9CORY</name>
<dbReference type="InterPro" id="IPR011764">
    <property type="entry name" value="Biotin_carboxylation_dom"/>
</dbReference>
<dbReference type="InterPro" id="IPR011761">
    <property type="entry name" value="ATP-grasp"/>
</dbReference>
<evidence type="ECO:0000256" key="10">
    <source>
        <dbReference type="ARBA" id="ARBA00048501"/>
    </source>
</evidence>
<dbReference type="CDD" id="cd07937">
    <property type="entry name" value="DRE_TIM_PC_TC_5S"/>
    <property type="match status" value="1"/>
</dbReference>
<evidence type="ECO:0000313" key="20">
    <source>
        <dbReference type="EMBL" id="OAH26036.1"/>
    </source>
</evidence>
<dbReference type="InterPro" id="IPR000089">
    <property type="entry name" value="Biotin_lipoyl"/>
</dbReference>
<dbReference type="PROSITE" id="PS00867">
    <property type="entry name" value="CPSASE_2"/>
    <property type="match status" value="1"/>
</dbReference>
<dbReference type="InterPro" id="IPR005482">
    <property type="entry name" value="Biotin_COase_C"/>
</dbReference>
<comment type="cofactor">
    <cofactor evidence="1 11">
        <name>biotin</name>
        <dbReference type="ChEBI" id="CHEBI:57586"/>
    </cofactor>
</comment>
<dbReference type="InterPro" id="IPR000891">
    <property type="entry name" value="PYR_CT"/>
</dbReference>
<dbReference type="SUPFAM" id="SSF51569">
    <property type="entry name" value="Aldolase"/>
    <property type="match status" value="1"/>
</dbReference>
<dbReference type="UniPathway" id="UPA00138"/>
<feature type="binding site" evidence="13">
    <location>
        <position position="613"/>
    </location>
    <ligand>
        <name>substrate</name>
    </ligand>
</feature>
<dbReference type="Pfam" id="PF00682">
    <property type="entry name" value="HMGL-like"/>
    <property type="match status" value="1"/>
</dbReference>
<evidence type="ECO:0000256" key="2">
    <source>
        <dbReference type="ARBA" id="ARBA00004742"/>
    </source>
</evidence>
<evidence type="ECO:0000256" key="4">
    <source>
        <dbReference type="ARBA" id="ARBA00022598"/>
    </source>
</evidence>